<evidence type="ECO:0000256" key="1">
    <source>
        <dbReference type="PIRNR" id="PIRNR038973"/>
    </source>
</evidence>
<accession>A0ABY9JWP6</accession>
<proteinExistence type="predicted"/>
<dbReference type="InterPro" id="IPR002798">
    <property type="entry name" value="SpoIIM-like"/>
</dbReference>
<dbReference type="Proteomes" id="UP001197974">
    <property type="component" value="Chromosome"/>
</dbReference>
<protein>
    <recommendedName>
        <fullName evidence="1">Stage II sporulation protein M</fullName>
    </recommendedName>
</protein>
<keyword evidence="1" id="KW-1003">Cell membrane</keyword>
<keyword evidence="1" id="KW-0749">Sporulation</keyword>
<dbReference type="RefSeq" id="WP_226538630.1">
    <property type="nucleotide sequence ID" value="NZ_CP129013.1"/>
</dbReference>
<feature type="transmembrane region" description="Helical" evidence="2">
    <location>
        <begin position="83"/>
        <end position="106"/>
    </location>
</feature>
<dbReference type="EMBL" id="CP129013">
    <property type="protein sequence ID" value="WLR43811.1"/>
    <property type="molecule type" value="Genomic_DNA"/>
</dbReference>
<comment type="subunit">
    <text evidence="1">Component of the MPD complex composed of SpoIIM, SpoIIP and SpoIID.</text>
</comment>
<dbReference type="NCBIfam" id="TIGR02831">
    <property type="entry name" value="spo_II_M"/>
    <property type="match status" value="1"/>
</dbReference>
<feature type="transmembrane region" description="Helical" evidence="2">
    <location>
        <begin position="20"/>
        <end position="39"/>
    </location>
</feature>
<dbReference type="PIRSF" id="PIRSF038973">
    <property type="entry name" value="SpoIIM"/>
    <property type="match status" value="1"/>
</dbReference>
<comment type="subcellular location">
    <subcellularLocation>
        <location evidence="1">Cell membrane</location>
        <topology evidence="1">Multi-pass membrane protein</topology>
    </subcellularLocation>
    <text evidence="1">Localizes to the sporulation septum and to the second division site within the mother cell. Before the start of engulfment localizes to the septal midpoint, then spreads throughout the septum prior to becoming enriched at the leading edge of the engulfing membrane, where it remains until the completion of membrane migration. Some remain partially trapped at the septum during engulfment and upon completion of engulfment become dispersed in the outer forespore membrane. Localization of the MPD complex to the septal membrane is dependent on SpoIIB.</text>
</comment>
<feature type="transmembrane region" description="Helical" evidence="2">
    <location>
        <begin position="176"/>
        <end position="196"/>
    </location>
</feature>
<evidence type="ECO:0000313" key="4">
    <source>
        <dbReference type="Proteomes" id="UP001197974"/>
    </source>
</evidence>
<dbReference type="Pfam" id="PF01944">
    <property type="entry name" value="SpoIIM"/>
    <property type="match status" value="1"/>
</dbReference>
<dbReference type="InterPro" id="IPR014196">
    <property type="entry name" value="SpoIIM"/>
</dbReference>
<keyword evidence="1 2" id="KW-0472">Membrane</keyword>
<gene>
    <name evidence="3" type="primary">spoIIM</name>
    <name evidence="3" type="ORF">LC087_06715</name>
</gene>
<sequence length="212" mass="23916">MTSQSLKVSVSEHLREKASIYLFVFVLLIMGVIFGAIIVNSMSISSREDLFSYLERFFGQIQSGQTAQGADLFKQSFIDNIKFIGLIWLLGISIIGLPIILIMLFLKGIVVGFTVGFLVNQMGWNGFLLSFVAVFPQNLLLIPLFLVTSVLAISFSLNVLKQLFTKNYRASPSKMFFQYVVFMFIISIFVLIPASFEAYISPLLMEKVVSWF</sequence>
<name>A0ABY9JWP6_9BACI</name>
<comment type="function">
    <text evidence="1">Required for complete septum migration and engulfment of the forespore compartment during sporulation. Required for stabilizing and recruiting of SpoIIP to the septal membrane.</text>
</comment>
<keyword evidence="1 2" id="KW-0812">Transmembrane</keyword>
<keyword evidence="4" id="KW-1185">Reference proteome</keyword>
<feature type="transmembrane region" description="Helical" evidence="2">
    <location>
        <begin position="126"/>
        <end position="155"/>
    </location>
</feature>
<keyword evidence="2" id="KW-1133">Transmembrane helix</keyword>
<evidence type="ECO:0000313" key="3">
    <source>
        <dbReference type="EMBL" id="WLR43811.1"/>
    </source>
</evidence>
<reference evidence="3 4" key="1">
    <citation type="submission" date="2023-06" db="EMBL/GenBank/DDBJ databases">
        <title>Five Gram-positive bacteria isolated from mangrove sediments in Shenzhen, Guangdong, China.</title>
        <authorList>
            <person name="Yu S."/>
            <person name="Zheng W."/>
            <person name="Huang Y."/>
        </authorList>
    </citation>
    <scope>NUCLEOTIDE SEQUENCE [LARGE SCALE GENOMIC DNA]</scope>
    <source>
        <strain evidence="3 4">SaN35-3</strain>
    </source>
</reference>
<organism evidence="3 4">
    <name type="scientific">Bacillus carboniphilus</name>
    <dbReference type="NCBI Taxonomy" id="86663"/>
    <lineage>
        <taxon>Bacteria</taxon>
        <taxon>Bacillati</taxon>
        <taxon>Bacillota</taxon>
        <taxon>Bacilli</taxon>
        <taxon>Bacillales</taxon>
        <taxon>Bacillaceae</taxon>
        <taxon>Bacillus</taxon>
    </lineage>
</organism>
<evidence type="ECO:0000256" key="2">
    <source>
        <dbReference type="SAM" id="Phobius"/>
    </source>
</evidence>